<evidence type="ECO:0000313" key="3">
    <source>
        <dbReference type="Proteomes" id="UP001162834"/>
    </source>
</evidence>
<sequence>MRKVAVGAAVAAVMLVCAAVVFAAQVNTYTVTGSTSPAKAGSKQKPVPLGLNFDYTVGEEAGQRPSPVSRYTIGFYGMQSNGGLFPKCTAAQINAAQSDKGCAQGSLVGSGSVTNAAGASNNPADTSIPCNLGLRVYNGGQGKAAIYLFGNPPQCVIPISQAIDARYVSAFGGKGSALQFSVPANLLHPVSGIDNAVTNVQSNIKKLTKRSKGRTRGYFESVRCQGGKRPITVDFLTEAGQSSTASADANC</sequence>
<gene>
    <name evidence="2" type="ORF">DSM104329_04148</name>
</gene>
<name>A0A9E6Y049_9ACTN</name>
<accession>A0A9E6Y049</accession>
<dbReference type="EMBL" id="CP087164">
    <property type="protein sequence ID" value="UGS37727.1"/>
    <property type="molecule type" value="Genomic_DNA"/>
</dbReference>
<feature type="signal peptide" evidence="1">
    <location>
        <begin position="1"/>
        <end position="23"/>
    </location>
</feature>
<feature type="chain" id="PRO_5038716612" evidence="1">
    <location>
        <begin position="24"/>
        <end position="251"/>
    </location>
</feature>
<organism evidence="2 3">
    <name type="scientific">Capillimicrobium parvum</name>
    <dbReference type="NCBI Taxonomy" id="2884022"/>
    <lineage>
        <taxon>Bacteria</taxon>
        <taxon>Bacillati</taxon>
        <taxon>Actinomycetota</taxon>
        <taxon>Thermoleophilia</taxon>
        <taxon>Solirubrobacterales</taxon>
        <taxon>Capillimicrobiaceae</taxon>
        <taxon>Capillimicrobium</taxon>
    </lineage>
</organism>
<dbReference type="AlphaFoldDB" id="A0A9E6Y049"/>
<protein>
    <submittedName>
        <fullName evidence="2">Uncharacterized protein</fullName>
    </submittedName>
</protein>
<evidence type="ECO:0000313" key="2">
    <source>
        <dbReference type="EMBL" id="UGS37727.1"/>
    </source>
</evidence>
<dbReference type="RefSeq" id="WP_259311772.1">
    <property type="nucleotide sequence ID" value="NZ_CP087164.1"/>
</dbReference>
<evidence type="ECO:0000256" key="1">
    <source>
        <dbReference type="SAM" id="SignalP"/>
    </source>
</evidence>
<dbReference type="Proteomes" id="UP001162834">
    <property type="component" value="Chromosome"/>
</dbReference>
<dbReference type="KEGG" id="sbae:DSM104329_04148"/>
<keyword evidence="1" id="KW-0732">Signal</keyword>
<proteinExistence type="predicted"/>
<keyword evidence="3" id="KW-1185">Reference proteome</keyword>
<reference evidence="2" key="1">
    <citation type="journal article" date="2022" name="Int. J. Syst. Evol. Microbiol.">
        <title>Pseudomonas aegrilactucae sp. nov. and Pseudomonas morbosilactucae sp. nov., pathogens causing bacterial rot of lettuce in Japan.</title>
        <authorList>
            <person name="Sawada H."/>
            <person name="Fujikawa T."/>
            <person name="Satou M."/>
        </authorList>
    </citation>
    <scope>NUCLEOTIDE SEQUENCE</scope>
    <source>
        <strain evidence="2">0166_1</strain>
    </source>
</reference>